<dbReference type="RefSeq" id="WP_211352297.1">
    <property type="nucleotide sequence ID" value="NZ_VFOV01000001.1"/>
</dbReference>
<proteinExistence type="predicted"/>
<feature type="region of interest" description="Disordered" evidence="1">
    <location>
        <begin position="259"/>
        <end position="326"/>
    </location>
</feature>
<keyword evidence="2" id="KW-0812">Transmembrane</keyword>
<feature type="compositionally biased region" description="Low complexity" evidence="1">
    <location>
        <begin position="206"/>
        <end position="215"/>
    </location>
</feature>
<name>A0A543A1N3_9ACTN</name>
<gene>
    <name evidence="3" type="ORF">FB381_0299</name>
</gene>
<evidence type="ECO:0000313" key="3">
    <source>
        <dbReference type="EMBL" id="TQL66440.1"/>
    </source>
</evidence>
<accession>A0A543A1N3</accession>
<dbReference type="PRINTS" id="PR01217">
    <property type="entry name" value="PRICHEXTENSN"/>
</dbReference>
<evidence type="ECO:0000313" key="4">
    <source>
        <dbReference type="Proteomes" id="UP000320209"/>
    </source>
</evidence>
<feature type="compositionally biased region" description="Pro residues" evidence="1">
    <location>
        <begin position="139"/>
        <end position="205"/>
    </location>
</feature>
<feature type="compositionally biased region" description="Low complexity" evidence="1">
    <location>
        <begin position="292"/>
        <end position="303"/>
    </location>
</feature>
<keyword evidence="2" id="KW-1133">Transmembrane helix</keyword>
<keyword evidence="2" id="KW-0472">Membrane</keyword>
<evidence type="ECO:0000256" key="1">
    <source>
        <dbReference type="SAM" id="MobiDB-lite"/>
    </source>
</evidence>
<evidence type="ECO:0000256" key="2">
    <source>
        <dbReference type="SAM" id="Phobius"/>
    </source>
</evidence>
<protein>
    <submittedName>
        <fullName evidence="3">Uncharacterized protein</fullName>
    </submittedName>
</protein>
<comment type="caution">
    <text evidence="3">The sequence shown here is derived from an EMBL/GenBank/DDBJ whole genome shotgun (WGS) entry which is preliminary data.</text>
</comment>
<sequence>MARKQTAILSVTRGVTTLNGLVVERPWGDDPHQAGVRAVREQLAEPARRPVEVVATDDDARVRMLVHPDGQVTDVETLEVFGAHTSPYDVPGAAWLPGAAGADLVIEAEPAGGAGGASDQPREEPAEPEAAPDLGVPAPVEPAEPPPAAPAPPPAAALVPDPEPAPEPAPAPEPEPAPAPLPPVAPPPSTPPPAAAPPTAGPPAAGPAEAGPLVPMHHMGPGPYQRSRVTRRGRIVLVVVGVLLLILLYVVLRGCAAGSDPGSADKREPRSQESTPSAPASEDVIEPPSTKPSPSGSASSAPVTPTPTPTSAPTRKPKPDPGPTRTLSVDAIAMTEAIGLRIDASRLPVTATITMDPWGDPEKFTRTVTITEPNQLVKVRPVGSGHAKWSVRVAGADKVTGYTHSWPKGDREFVRR</sequence>
<dbReference type="EMBL" id="VFOV01000001">
    <property type="protein sequence ID" value="TQL66440.1"/>
    <property type="molecule type" value="Genomic_DNA"/>
</dbReference>
<keyword evidence="4" id="KW-1185">Reference proteome</keyword>
<feature type="region of interest" description="Disordered" evidence="1">
    <location>
        <begin position="110"/>
        <end position="226"/>
    </location>
</feature>
<feature type="compositionally biased region" description="Low complexity" evidence="1">
    <location>
        <begin position="128"/>
        <end position="138"/>
    </location>
</feature>
<organism evidence="3 4">
    <name type="scientific">Nocardioides albertanoniae</name>
    <dbReference type="NCBI Taxonomy" id="1175486"/>
    <lineage>
        <taxon>Bacteria</taxon>
        <taxon>Bacillati</taxon>
        <taxon>Actinomycetota</taxon>
        <taxon>Actinomycetes</taxon>
        <taxon>Propionibacteriales</taxon>
        <taxon>Nocardioidaceae</taxon>
        <taxon>Nocardioides</taxon>
    </lineage>
</organism>
<dbReference type="Proteomes" id="UP000320209">
    <property type="component" value="Unassembled WGS sequence"/>
</dbReference>
<dbReference type="AlphaFoldDB" id="A0A543A1N3"/>
<feature type="transmembrane region" description="Helical" evidence="2">
    <location>
        <begin position="235"/>
        <end position="252"/>
    </location>
</feature>
<reference evidence="3 4" key="1">
    <citation type="submission" date="2019-06" db="EMBL/GenBank/DDBJ databases">
        <title>Sequencing the genomes of 1000 actinobacteria strains.</title>
        <authorList>
            <person name="Klenk H.-P."/>
        </authorList>
    </citation>
    <scope>NUCLEOTIDE SEQUENCE [LARGE SCALE GENOMIC DNA]</scope>
    <source>
        <strain evidence="3 4">DSM 25218</strain>
    </source>
</reference>